<dbReference type="InterPro" id="IPR043726">
    <property type="entry name" value="LiaI-LiaF-like_TM1"/>
</dbReference>
<dbReference type="Proteomes" id="UP000032076">
    <property type="component" value="Unassembled WGS sequence"/>
</dbReference>
<evidence type="ECO:0000256" key="1">
    <source>
        <dbReference type="SAM" id="Phobius"/>
    </source>
</evidence>
<reference evidence="4 5" key="2">
    <citation type="submission" date="2015-01" db="EMBL/GenBank/DDBJ databases">
        <title>Draft Genome Sequences of Four Bacillus thermoamylovorans Strains, Isolated From Food Products.</title>
        <authorList>
            <person name="Krawcyk A.O."/>
            <person name="Berendsen E.M."/>
            <person name="Eijlander R.T."/>
            <person name="de Jong A."/>
            <person name="Wells-Bennik M."/>
            <person name="Kuipers O.P."/>
        </authorList>
    </citation>
    <scope>NUCLEOTIDE SEQUENCE [LARGE SCALE GENOMIC DNA]</scope>
    <source>
        <strain evidence="4 5">B4167</strain>
    </source>
</reference>
<dbReference type="RefSeq" id="WP_034771513.1">
    <property type="nucleotide sequence ID" value="NZ_CCRF01000066.1"/>
</dbReference>
<feature type="transmembrane region" description="Helical" evidence="1">
    <location>
        <begin position="106"/>
        <end position="129"/>
    </location>
</feature>
<dbReference type="Pfam" id="PF18917">
    <property type="entry name" value="LiaI-LiaF-like_TM1"/>
    <property type="match status" value="1"/>
</dbReference>
<dbReference type="KEGG" id="bthv:CQJ30_13205"/>
<organism evidence="3 6">
    <name type="scientific">Caldibacillus thermoamylovorans</name>
    <dbReference type="NCBI Taxonomy" id="35841"/>
    <lineage>
        <taxon>Bacteria</taxon>
        <taxon>Bacillati</taxon>
        <taxon>Bacillota</taxon>
        <taxon>Bacilli</taxon>
        <taxon>Bacillales</taxon>
        <taxon>Bacillaceae</taxon>
        <taxon>Caldibacillus</taxon>
    </lineage>
</organism>
<dbReference type="GeneID" id="92961675"/>
<protein>
    <recommendedName>
        <fullName evidence="2">LiaI-LiaF-like transmembrane region domain-containing protein</fullName>
    </recommendedName>
</protein>
<proteinExistence type="predicted"/>
<accession>A0A090IWY4</accession>
<keyword evidence="1" id="KW-0812">Transmembrane</keyword>
<feature type="transmembrane region" description="Helical" evidence="1">
    <location>
        <begin position="31"/>
        <end position="50"/>
    </location>
</feature>
<dbReference type="STRING" id="35841.B4167_0826"/>
<reference evidence="3 6" key="1">
    <citation type="submission" date="2014-07" db="EMBL/GenBank/DDBJ databases">
        <authorList>
            <person name="Wibberg Daniel"/>
        </authorList>
    </citation>
    <scope>NUCLEOTIDE SEQUENCE [LARGE SCALE GENOMIC DNA]</scope>
</reference>
<dbReference type="Proteomes" id="UP000040576">
    <property type="component" value="Unassembled WGS sequence"/>
</dbReference>
<dbReference type="PATRIC" id="fig|35841.6.peg.733"/>
<name>A0A090IWY4_9BACI</name>
<dbReference type="EMBL" id="CCRF01000066">
    <property type="protein sequence ID" value="CEE02217.1"/>
    <property type="molecule type" value="Genomic_DNA"/>
</dbReference>
<feature type="transmembrane region" description="Helical" evidence="1">
    <location>
        <begin position="57"/>
        <end position="73"/>
    </location>
</feature>
<keyword evidence="1" id="KW-1133">Transmembrane helix</keyword>
<feature type="domain" description="LiaI-LiaF-like transmembrane region" evidence="2">
    <location>
        <begin position="5"/>
        <end position="46"/>
    </location>
</feature>
<dbReference type="OrthoDB" id="2989824at2"/>
<evidence type="ECO:0000259" key="2">
    <source>
        <dbReference type="Pfam" id="PF18917"/>
    </source>
</evidence>
<feature type="transmembrane region" description="Helical" evidence="1">
    <location>
        <begin position="141"/>
        <end position="157"/>
    </location>
</feature>
<keyword evidence="6" id="KW-1185">Reference proteome</keyword>
<evidence type="ECO:0000313" key="3">
    <source>
        <dbReference type="EMBL" id="CEE02217.1"/>
    </source>
</evidence>
<evidence type="ECO:0000313" key="4">
    <source>
        <dbReference type="EMBL" id="KIO70134.1"/>
    </source>
</evidence>
<dbReference type="eggNOG" id="ENOG5032T47">
    <property type="taxonomic scope" value="Bacteria"/>
</dbReference>
<feature type="transmembrane region" description="Helical" evidence="1">
    <location>
        <begin position="79"/>
        <end position="99"/>
    </location>
</feature>
<dbReference type="EMBL" id="JXLU01000147">
    <property type="protein sequence ID" value="KIO70134.1"/>
    <property type="molecule type" value="Genomic_DNA"/>
</dbReference>
<feature type="transmembrane region" description="Helical" evidence="1">
    <location>
        <begin position="7"/>
        <end position="25"/>
    </location>
</feature>
<evidence type="ECO:0000313" key="5">
    <source>
        <dbReference type="Proteomes" id="UP000032076"/>
    </source>
</evidence>
<keyword evidence="1" id="KW-0472">Membrane</keyword>
<gene>
    <name evidence="4" type="ORF">B4167_0826</name>
    <name evidence="3" type="ORF">BT1A1_2397</name>
</gene>
<sequence>MKKQMFPGIVLIGFGLYFFLQKFTIPVPAAVFSWPTILLIVGVALLIQAYRGGDFQLIVPGVLLVGLGIHFHLAQQWNIQFDLIGVIILFLALGFFLAAKKTKSSAIYSWIFVSVALIQLFNSNLFSFLRLTPEQIGSFQSLWPIILIIIGSYLFFFKKK</sequence>
<dbReference type="AlphaFoldDB" id="A0A090IWY4"/>
<evidence type="ECO:0000313" key="6">
    <source>
        <dbReference type="Proteomes" id="UP000040576"/>
    </source>
</evidence>